<name>A0A6I6IRV1_9RHOB</name>
<sequence length="245" mass="27539">MSREDISRHIGRGDPVARKAQTLMKPPEEFDEVFLVIPDFDPEPAMDLLGAEKIEKVSGIDEYSSDFATKLKSGHAYIALPRCLFQDDADAAIRALSRQRRTGVFRLNTKLLTYEVSEYSQGARLWAIGWTGTPFPGETELRLDGDVPLSAAKIVSMAKEAEKRKSNARLSTRLAFSLLRKLFSETPETRLRTSFPTRGYFFTTSYSLTIAEEASRVRVDMIPSGSRALRGGIGQRLRALFKRRT</sequence>
<protein>
    <submittedName>
        <fullName evidence="1">Uncharacterized protein</fullName>
    </submittedName>
</protein>
<reference evidence="2" key="1">
    <citation type="submission" date="2018-12" db="EMBL/GenBank/DDBJ databases">
        <title>Complete genome sequence of Roseovarius sp. MME-070.</title>
        <authorList>
            <person name="Nam Y.-D."/>
            <person name="Kang J."/>
            <person name="Chung W.-H."/>
            <person name="Park Y.S."/>
        </authorList>
    </citation>
    <scope>NUCLEOTIDE SEQUENCE [LARGE SCALE GENOMIC DNA]</scope>
    <source>
        <strain evidence="2">MME-070</strain>
    </source>
</reference>
<keyword evidence="2" id="KW-1185">Reference proteome</keyword>
<dbReference type="Proteomes" id="UP000428330">
    <property type="component" value="Chromosome"/>
</dbReference>
<gene>
    <name evidence="1" type="ORF">EI983_11655</name>
</gene>
<accession>A0A6I6IRV1</accession>
<proteinExistence type="predicted"/>
<evidence type="ECO:0000313" key="2">
    <source>
        <dbReference type="Proteomes" id="UP000428330"/>
    </source>
</evidence>
<dbReference type="KEGG" id="rom:EI983_11655"/>
<evidence type="ECO:0000313" key="1">
    <source>
        <dbReference type="EMBL" id="QGX98892.1"/>
    </source>
</evidence>
<dbReference type="AlphaFoldDB" id="A0A6I6IRV1"/>
<organism evidence="1 2">
    <name type="scientific">Roseovarius faecimaris</name>
    <dbReference type="NCBI Taxonomy" id="2494550"/>
    <lineage>
        <taxon>Bacteria</taxon>
        <taxon>Pseudomonadati</taxon>
        <taxon>Pseudomonadota</taxon>
        <taxon>Alphaproteobacteria</taxon>
        <taxon>Rhodobacterales</taxon>
        <taxon>Roseobacteraceae</taxon>
        <taxon>Roseovarius</taxon>
    </lineage>
</organism>
<dbReference type="EMBL" id="CP034348">
    <property type="protein sequence ID" value="QGX98892.1"/>
    <property type="molecule type" value="Genomic_DNA"/>
</dbReference>